<evidence type="ECO:0000313" key="2">
    <source>
        <dbReference type="EMBL" id="MBO8481197.1"/>
    </source>
</evidence>
<reference evidence="2" key="1">
    <citation type="submission" date="2020-10" db="EMBL/GenBank/DDBJ databases">
        <authorList>
            <person name="Gilroy R."/>
        </authorList>
    </citation>
    <scope>NUCLEOTIDE SEQUENCE</scope>
    <source>
        <strain evidence="2">B3-2255</strain>
    </source>
</reference>
<dbReference type="GO" id="GO:0019450">
    <property type="term" value="P:L-cysteine catabolic process to pyruvate"/>
    <property type="evidence" value="ECO:0007669"/>
    <property type="project" value="TreeGrafter"/>
</dbReference>
<dbReference type="PANTHER" id="PTHR30501:SF2">
    <property type="entry name" value="UPF0597 PROTEIN YHAM"/>
    <property type="match status" value="1"/>
</dbReference>
<dbReference type="PANTHER" id="PTHR30501">
    <property type="entry name" value="UPF0597 PROTEIN YHAM"/>
    <property type="match status" value="1"/>
</dbReference>
<evidence type="ECO:0000313" key="3">
    <source>
        <dbReference type="Proteomes" id="UP000823772"/>
    </source>
</evidence>
<dbReference type="PIRSF" id="PIRSF006054">
    <property type="entry name" value="UCP006054"/>
    <property type="match status" value="1"/>
</dbReference>
<dbReference type="InterPro" id="IPR021144">
    <property type="entry name" value="UPF0597"/>
</dbReference>
<dbReference type="EMBL" id="JADILY010000026">
    <property type="protein sequence ID" value="MBO8481197.1"/>
    <property type="molecule type" value="Genomic_DNA"/>
</dbReference>
<dbReference type="InterPro" id="IPR005130">
    <property type="entry name" value="Ser_deHydtase-like_asu"/>
</dbReference>
<feature type="domain" description="Serine dehydratase-like alpha subunit" evidence="1">
    <location>
        <begin position="123"/>
        <end position="462"/>
    </location>
</feature>
<dbReference type="Pfam" id="PF03313">
    <property type="entry name" value="SDH_alpha"/>
    <property type="match status" value="1"/>
</dbReference>
<sequence>MIKKSENQVAPERRKEIIELIRKEVKPALGCTEPIAVALAVAKSAETLCAAEASCNECRKEILGLEDTDSPKNGRGNGTECKIKVAVSGNILKNGMGVGIPGTGMVGLHIAAALGAVCGKSEYGLEVLKDLTGEAIEEAKRLTEEGRIEILLAQTEKKLYVEASVISGNHTATTKIEDDHDHITEVSLDGIVQHLADKESGNAGKGDAEEKSTLDYHLTVKEIYDFATTAPYGEIGFILESRKLNLALAEDGLRHSYGLKVGRTILDAKLKPIFGDDFLSYAMAMTAAASDARMAGCTLPAMSNSGSGNQGITVTMPVIAYSLKNDIDDENLARALTLSHLIAIHIKGYLGKLSALCGCVIASTGSSCGLVLLNGGGYEEICSAIKNMIGNITGMVCDGAKVGCAMKVASGVSSSIQSAVLALNGISATEHDGIIDKDIEKTIRNVGRIGSVGMQRADNMILDI</sequence>
<accession>A0A9D9IYY1</accession>
<name>A0A9D9IYY1_9BACT</name>
<dbReference type="Proteomes" id="UP000823772">
    <property type="component" value="Unassembled WGS sequence"/>
</dbReference>
<comment type="caution">
    <text evidence="2">The sequence shown here is derived from an EMBL/GenBank/DDBJ whole genome shotgun (WGS) entry which is preliminary data.</text>
</comment>
<dbReference type="GO" id="GO:0080146">
    <property type="term" value="F:L-cysteine desulfhydrase activity"/>
    <property type="evidence" value="ECO:0007669"/>
    <property type="project" value="TreeGrafter"/>
</dbReference>
<gene>
    <name evidence="2" type="ORF">IAC87_01460</name>
</gene>
<dbReference type="AlphaFoldDB" id="A0A9D9IYY1"/>
<evidence type="ECO:0000259" key="1">
    <source>
        <dbReference type="Pfam" id="PF03313"/>
    </source>
</evidence>
<organism evidence="2 3">
    <name type="scientific">Candidatus Merdivivens faecigallinarum</name>
    <dbReference type="NCBI Taxonomy" id="2840871"/>
    <lineage>
        <taxon>Bacteria</taxon>
        <taxon>Pseudomonadati</taxon>
        <taxon>Bacteroidota</taxon>
        <taxon>Bacteroidia</taxon>
        <taxon>Bacteroidales</taxon>
        <taxon>Muribaculaceae</taxon>
        <taxon>Muribaculaceae incertae sedis</taxon>
        <taxon>Candidatus Merdivivens</taxon>
    </lineage>
</organism>
<reference evidence="2" key="2">
    <citation type="journal article" date="2021" name="PeerJ">
        <title>Extensive microbial diversity within the chicken gut microbiome revealed by metagenomics and culture.</title>
        <authorList>
            <person name="Gilroy R."/>
            <person name="Ravi A."/>
            <person name="Getino M."/>
            <person name="Pursley I."/>
            <person name="Horton D.L."/>
            <person name="Alikhan N.F."/>
            <person name="Baker D."/>
            <person name="Gharbi K."/>
            <person name="Hall N."/>
            <person name="Watson M."/>
            <person name="Adriaenssens E.M."/>
            <person name="Foster-Nyarko E."/>
            <person name="Jarju S."/>
            <person name="Secka A."/>
            <person name="Antonio M."/>
            <person name="Oren A."/>
            <person name="Chaudhuri R.R."/>
            <person name="La Ragione R."/>
            <person name="Hildebrand F."/>
            <person name="Pallen M.J."/>
        </authorList>
    </citation>
    <scope>NUCLEOTIDE SEQUENCE</scope>
    <source>
        <strain evidence="2">B3-2255</strain>
    </source>
</reference>
<protein>
    <submittedName>
        <fullName evidence="2">Serine dehydratase subunit alpha family protein</fullName>
    </submittedName>
</protein>
<dbReference type="HAMAP" id="MF_01845">
    <property type="entry name" value="UPF0597"/>
    <property type="match status" value="1"/>
</dbReference>
<feature type="non-terminal residue" evidence="2">
    <location>
        <position position="464"/>
    </location>
</feature>
<proteinExistence type="inferred from homology"/>